<protein>
    <submittedName>
        <fullName evidence="2">Uncharacterized protein</fullName>
    </submittedName>
</protein>
<dbReference type="InParanoid" id="A0A1X7UEG5"/>
<dbReference type="STRING" id="400682.A0A1X7UEG5"/>
<feature type="transmembrane region" description="Helical" evidence="1">
    <location>
        <begin position="23"/>
        <end position="42"/>
    </location>
</feature>
<sequence>MLESAYQNFTTHYKEDYCKCHQLLGLLVSFIRFLEGYFIILVTKRKPQVIIITMTTGSSPHSVTNIDGHILYKIEDTAMHCLSAPNGRPAHPDESKYVTIFQNVDFLSSSYFRFIWNENLQENLESFVQSSRILQYVDSCHKSRQRKTAKLFVAFARLEHLEEDITHLRKHPEKYCKYGEDKAASSDVTKAKEPQKKQMTIQESNDLSKVLRQLVQLALDRSRTNCTNWHKHLVLNELGQPVTQSLCYRYKKETKLFRIFLDWPLVT</sequence>
<evidence type="ECO:0000313" key="2">
    <source>
        <dbReference type="EnsemblMetazoa" id="Aqu2.1.26354_001"/>
    </source>
</evidence>
<accession>A0A1X7UEG5</accession>
<dbReference type="AlphaFoldDB" id="A0A1X7UEG5"/>
<dbReference type="OrthoDB" id="405996at2759"/>
<keyword evidence="1" id="KW-0472">Membrane</keyword>
<name>A0A1X7UEG5_AMPQE</name>
<reference evidence="2" key="1">
    <citation type="submission" date="2017-05" db="UniProtKB">
        <authorList>
            <consortium name="EnsemblMetazoa"/>
        </authorList>
    </citation>
    <scope>IDENTIFICATION</scope>
</reference>
<keyword evidence="1" id="KW-0812">Transmembrane</keyword>
<dbReference type="EnsemblMetazoa" id="Aqu2.1.26354_001">
    <property type="protein sequence ID" value="Aqu2.1.26354_001"/>
    <property type="gene ID" value="Aqu2.1.26354"/>
</dbReference>
<evidence type="ECO:0000256" key="1">
    <source>
        <dbReference type="SAM" id="Phobius"/>
    </source>
</evidence>
<keyword evidence="1" id="KW-1133">Transmembrane helix</keyword>
<proteinExistence type="predicted"/>
<dbReference type="eggNOG" id="KOG1888">
    <property type="taxonomic scope" value="Eukaryota"/>
</dbReference>
<organism evidence="2">
    <name type="scientific">Amphimedon queenslandica</name>
    <name type="common">Sponge</name>
    <dbReference type="NCBI Taxonomy" id="400682"/>
    <lineage>
        <taxon>Eukaryota</taxon>
        <taxon>Metazoa</taxon>
        <taxon>Porifera</taxon>
        <taxon>Demospongiae</taxon>
        <taxon>Heteroscleromorpha</taxon>
        <taxon>Haplosclerida</taxon>
        <taxon>Niphatidae</taxon>
        <taxon>Amphimedon</taxon>
    </lineage>
</organism>